<dbReference type="PROSITE" id="PS52035">
    <property type="entry name" value="PEPTIDASE_M14"/>
    <property type="match status" value="1"/>
</dbReference>
<dbReference type="InterPro" id="IPR000938">
    <property type="entry name" value="CAP-Gly_domain"/>
</dbReference>
<dbReference type="SUPFAM" id="SSF49464">
    <property type="entry name" value="Carboxypeptidase regulatory domain-like"/>
    <property type="match status" value="1"/>
</dbReference>
<evidence type="ECO:0000313" key="14">
    <source>
        <dbReference type="Proteomes" id="UP001163046"/>
    </source>
</evidence>
<feature type="compositionally biased region" description="Basic and acidic residues" evidence="10">
    <location>
        <begin position="514"/>
        <end position="524"/>
    </location>
</feature>
<evidence type="ECO:0000256" key="6">
    <source>
        <dbReference type="ARBA" id="ARBA00022801"/>
    </source>
</evidence>
<dbReference type="GO" id="GO:0006518">
    <property type="term" value="P:peptide metabolic process"/>
    <property type="evidence" value="ECO:0007669"/>
    <property type="project" value="TreeGrafter"/>
</dbReference>
<dbReference type="PANTHER" id="PTHR11532:SF73">
    <property type="entry name" value="CARBOXYPEPTIDASE D"/>
    <property type="match status" value="1"/>
</dbReference>
<dbReference type="PANTHER" id="PTHR11532">
    <property type="entry name" value="PROTEASE M14 CARBOXYPEPTIDASE"/>
    <property type="match status" value="1"/>
</dbReference>
<evidence type="ECO:0000259" key="12">
    <source>
        <dbReference type="PROSITE" id="PS52035"/>
    </source>
</evidence>
<feature type="active site" description="Proton donor/acceptor" evidence="9">
    <location>
        <position position="294"/>
    </location>
</feature>
<dbReference type="SUPFAM" id="SSF53187">
    <property type="entry name" value="Zn-dependent exopeptidases"/>
    <property type="match status" value="1"/>
</dbReference>
<dbReference type="Pfam" id="PF00246">
    <property type="entry name" value="Peptidase_M14"/>
    <property type="match status" value="1"/>
</dbReference>
<dbReference type="InterPro" id="IPR057247">
    <property type="entry name" value="CARBOXYPEPT_ZN_2"/>
</dbReference>
<protein>
    <submittedName>
        <fullName evidence="13">Carboxypeptidase N catalytic chain</fullName>
    </submittedName>
</protein>
<dbReference type="PROSITE" id="PS00132">
    <property type="entry name" value="CARBOXYPEPT_ZN_1"/>
    <property type="match status" value="1"/>
</dbReference>
<feature type="domain" description="CAP-Gly" evidence="11">
    <location>
        <begin position="668"/>
        <end position="701"/>
    </location>
</feature>
<dbReference type="PROSITE" id="PS50245">
    <property type="entry name" value="CAP_GLY_2"/>
    <property type="match status" value="1"/>
</dbReference>
<gene>
    <name evidence="13" type="primary">CPN1_1</name>
    <name evidence="13" type="ORF">OS493_021528</name>
</gene>
<evidence type="ECO:0000313" key="13">
    <source>
        <dbReference type="EMBL" id="KAJ7358752.1"/>
    </source>
</evidence>
<dbReference type="InterPro" id="IPR050753">
    <property type="entry name" value="Peptidase_M14_domain"/>
</dbReference>
<feature type="region of interest" description="Disordered" evidence="10">
    <location>
        <begin position="536"/>
        <end position="610"/>
    </location>
</feature>
<accession>A0A9X0CK43</accession>
<dbReference type="PRINTS" id="PR00765">
    <property type="entry name" value="CRBOXYPTASEA"/>
</dbReference>
<evidence type="ECO:0000256" key="8">
    <source>
        <dbReference type="ARBA" id="ARBA00023180"/>
    </source>
</evidence>
<keyword evidence="8" id="KW-0325">Glycoprotein</keyword>
<dbReference type="InterPro" id="IPR000834">
    <property type="entry name" value="Peptidase_M14"/>
</dbReference>
<dbReference type="SMART" id="SM00631">
    <property type="entry name" value="Zn_pept"/>
    <property type="match status" value="1"/>
</dbReference>
<evidence type="ECO:0000256" key="4">
    <source>
        <dbReference type="ARBA" id="ARBA00022670"/>
    </source>
</evidence>
<keyword evidence="4" id="KW-0645">Protease</keyword>
<dbReference type="FunFam" id="2.60.40.1120:FF:000004">
    <property type="entry name" value="Carboxypeptidase E"/>
    <property type="match status" value="1"/>
</dbReference>
<evidence type="ECO:0000256" key="1">
    <source>
        <dbReference type="ARBA" id="ARBA00001947"/>
    </source>
</evidence>
<dbReference type="Pfam" id="PF13620">
    <property type="entry name" value="CarboxypepD_reg"/>
    <property type="match status" value="1"/>
</dbReference>
<proteinExistence type="inferred from homology"/>
<organism evidence="13 14">
    <name type="scientific">Desmophyllum pertusum</name>
    <dbReference type="NCBI Taxonomy" id="174260"/>
    <lineage>
        <taxon>Eukaryota</taxon>
        <taxon>Metazoa</taxon>
        <taxon>Cnidaria</taxon>
        <taxon>Anthozoa</taxon>
        <taxon>Hexacorallia</taxon>
        <taxon>Scleractinia</taxon>
        <taxon>Caryophylliina</taxon>
        <taxon>Caryophylliidae</taxon>
        <taxon>Desmophyllum</taxon>
    </lineage>
</organism>
<feature type="region of interest" description="Disordered" evidence="10">
    <location>
        <begin position="487"/>
        <end position="524"/>
    </location>
</feature>
<dbReference type="GO" id="GO:0008270">
    <property type="term" value="F:zinc ion binding"/>
    <property type="evidence" value="ECO:0007669"/>
    <property type="project" value="InterPro"/>
</dbReference>
<dbReference type="InterPro" id="IPR057246">
    <property type="entry name" value="CARBOXYPEPT_ZN_1"/>
</dbReference>
<evidence type="ECO:0000256" key="9">
    <source>
        <dbReference type="PROSITE-ProRule" id="PRU01379"/>
    </source>
</evidence>
<feature type="region of interest" description="Disordered" evidence="10">
    <location>
        <begin position="435"/>
        <end position="454"/>
    </location>
</feature>
<dbReference type="OrthoDB" id="10249045at2759"/>
<comment type="similarity">
    <text evidence="2 9">Belongs to the peptidase M14 family.</text>
</comment>
<keyword evidence="14" id="KW-1185">Reference proteome</keyword>
<dbReference type="EMBL" id="MU827315">
    <property type="protein sequence ID" value="KAJ7358752.1"/>
    <property type="molecule type" value="Genomic_DNA"/>
</dbReference>
<dbReference type="GO" id="GO:0005615">
    <property type="term" value="C:extracellular space"/>
    <property type="evidence" value="ECO:0007669"/>
    <property type="project" value="TreeGrafter"/>
</dbReference>
<dbReference type="InterPro" id="IPR008969">
    <property type="entry name" value="CarboxyPept-like_regulatory"/>
</dbReference>
<evidence type="ECO:0000259" key="11">
    <source>
        <dbReference type="PROSITE" id="PS50245"/>
    </source>
</evidence>
<keyword evidence="5" id="KW-0479">Metal-binding</keyword>
<evidence type="ECO:0000256" key="5">
    <source>
        <dbReference type="ARBA" id="ARBA00022723"/>
    </source>
</evidence>
<evidence type="ECO:0000256" key="2">
    <source>
        <dbReference type="ARBA" id="ARBA00005988"/>
    </source>
</evidence>
<dbReference type="InterPro" id="IPR036859">
    <property type="entry name" value="CAP-Gly_dom_sf"/>
</dbReference>
<dbReference type="SUPFAM" id="SSF74924">
    <property type="entry name" value="Cap-Gly domain"/>
    <property type="match status" value="1"/>
</dbReference>
<keyword evidence="3 13" id="KW-0121">Carboxypeptidase</keyword>
<comment type="cofactor">
    <cofactor evidence="1">
        <name>Zn(2+)</name>
        <dbReference type="ChEBI" id="CHEBI:29105"/>
    </cofactor>
</comment>
<feature type="domain" description="Peptidase M14" evidence="12">
    <location>
        <begin position="30"/>
        <end position="324"/>
    </location>
</feature>
<dbReference type="SMART" id="SM01052">
    <property type="entry name" value="CAP_GLY"/>
    <property type="match status" value="1"/>
</dbReference>
<dbReference type="GO" id="GO:0016485">
    <property type="term" value="P:protein processing"/>
    <property type="evidence" value="ECO:0007669"/>
    <property type="project" value="TreeGrafter"/>
</dbReference>
<dbReference type="GO" id="GO:0004181">
    <property type="term" value="F:metallocarboxypeptidase activity"/>
    <property type="evidence" value="ECO:0007669"/>
    <property type="project" value="InterPro"/>
</dbReference>
<name>A0A9X0CK43_9CNID</name>
<dbReference type="Gene3D" id="2.60.40.1120">
    <property type="entry name" value="Carboxypeptidase-like, regulatory domain"/>
    <property type="match status" value="1"/>
</dbReference>
<reference evidence="13" key="1">
    <citation type="submission" date="2023-01" db="EMBL/GenBank/DDBJ databases">
        <title>Genome assembly of the deep-sea coral Lophelia pertusa.</title>
        <authorList>
            <person name="Herrera S."/>
            <person name="Cordes E."/>
        </authorList>
    </citation>
    <scope>NUCLEOTIDE SEQUENCE</scope>
    <source>
        <strain evidence="13">USNM1676648</strain>
        <tissue evidence="13">Polyp</tissue>
    </source>
</reference>
<dbReference type="AlphaFoldDB" id="A0A9X0CK43"/>
<sequence>MFHGVKQKESTRDDGTARKSVDILNVNEFKHHDYEEMTWFLKYFAKKYPDITRLYSIGYSVQNRKLWVMEISDNPGKHEAGEPEIKYIGNIHGNEALGRELLLQLIKYFCENYEDSSKVKSLVDTTGIHILPSMNPDGYEMAAVRGKGNKLVGKRNAFRVDLNRNFPDQFFPSTTGLPQSEVKAVMDWIKAYPFVLSASLHSGALVALYPYDDSPSGQSLYSATPDDDVFRRLAKTYSQAHPVMHLANPKWNCTDQKEEHFIDGITNGASWSSLSGGMQDYNYVHSNCFEITLELGCDRFPKSSDLEKYWHDNKKALIELTQQVHYGVSGFVKNTQGEPLSDATISVADRRHDVTTSKDGDYWRLLVPGSYEVTARANGFQPQTHLVELRSSEGKVINFTLKPNQEVGTKLSLVAGEDELLDRVITGTYVTEDTADPREHIIQPSHNDRDEQSYKKHVLHPGLTTAPNLKYRLTTRLSIEDELLHGVTAQGSGMSEESKTDDSSGEGGGSGDDTSSHDKQESDRPVIIQKPLKLAKPASVQAPAKHTSVQTPAKPASVQTPAKPASVQTPAKPASVQTPAKLSSNKTSPGINTKPTKRNSVQIPKKPASVEAKKETQLKIAVTDKRFSKLIGSNVACRLVGKKGLKNGILKWVGHLPKLPLDNAHLIAGVELLTDDKLGTDGTYRGVRYFKSSPRRGYFFRLKDCKAKKH</sequence>
<dbReference type="Gene3D" id="3.40.630.10">
    <property type="entry name" value="Zn peptidases"/>
    <property type="match status" value="1"/>
</dbReference>
<dbReference type="Proteomes" id="UP001163046">
    <property type="component" value="Unassembled WGS sequence"/>
</dbReference>
<keyword evidence="7" id="KW-0862">Zinc</keyword>
<dbReference type="PROSITE" id="PS00133">
    <property type="entry name" value="CARBOXYPEPT_ZN_2"/>
    <property type="match status" value="1"/>
</dbReference>
<dbReference type="CDD" id="cd11308">
    <property type="entry name" value="Peptidase_M14NE-CP-C_like"/>
    <property type="match status" value="1"/>
</dbReference>
<evidence type="ECO:0000256" key="7">
    <source>
        <dbReference type="ARBA" id="ARBA00022833"/>
    </source>
</evidence>
<keyword evidence="6" id="KW-0378">Hydrolase</keyword>
<evidence type="ECO:0000256" key="3">
    <source>
        <dbReference type="ARBA" id="ARBA00022645"/>
    </source>
</evidence>
<dbReference type="Pfam" id="PF01302">
    <property type="entry name" value="CAP_GLY"/>
    <property type="match status" value="1"/>
</dbReference>
<evidence type="ECO:0000256" key="10">
    <source>
        <dbReference type="SAM" id="MobiDB-lite"/>
    </source>
</evidence>
<dbReference type="CDD" id="cd03858">
    <property type="entry name" value="M14_CP_N-E_like"/>
    <property type="match status" value="1"/>
</dbReference>
<feature type="compositionally biased region" description="Polar residues" evidence="10">
    <location>
        <begin position="575"/>
        <end position="602"/>
    </location>
</feature>
<comment type="caution">
    <text evidence="13">The sequence shown here is derived from an EMBL/GenBank/DDBJ whole genome shotgun (WGS) entry which is preliminary data.</text>
</comment>
<dbReference type="Gene3D" id="2.30.30.190">
    <property type="entry name" value="CAP Gly-rich-like domain"/>
    <property type="match status" value="1"/>
</dbReference>
<dbReference type="FunFam" id="3.40.630.10:FF:000020">
    <property type="entry name" value="Carboxypeptidase D"/>
    <property type="match status" value="1"/>
</dbReference>